<keyword evidence="2" id="KW-0540">Nuclease</keyword>
<dbReference type="Proteomes" id="UP000480246">
    <property type="component" value="Unassembled WGS sequence"/>
</dbReference>
<dbReference type="AlphaFoldDB" id="A0A7C8KRD5"/>
<dbReference type="PANTHER" id="PTHR33397:SF5">
    <property type="entry name" value="RNASE YUTE-RELATED"/>
    <property type="match status" value="1"/>
</dbReference>
<dbReference type="GO" id="GO:0004540">
    <property type="term" value="F:RNA nuclease activity"/>
    <property type="evidence" value="ECO:0007669"/>
    <property type="project" value="InterPro"/>
</dbReference>
<reference evidence="5 6" key="1">
    <citation type="submission" date="2019-10" db="EMBL/GenBank/DDBJ databases">
        <title>Gracilibacillus sp. nov. isolated from rice seeds.</title>
        <authorList>
            <person name="He S."/>
        </authorList>
    </citation>
    <scope>NUCLEOTIDE SEQUENCE [LARGE SCALE GENOMIC DNA]</scope>
    <source>
        <strain evidence="5 6">TD8</strain>
    </source>
</reference>
<dbReference type="EMBL" id="WEID01000065">
    <property type="protein sequence ID" value="KAB8131793.1"/>
    <property type="molecule type" value="Genomic_DNA"/>
</dbReference>
<dbReference type="PANTHER" id="PTHR33397">
    <property type="entry name" value="UPF0331 PROTEIN YUTE"/>
    <property type="match status" value="1"/>
</dbReference>
<dbReference type="Pfam" id="PF01934">
    <property type="entry name" value="HepT-like"/>
    <property type="match status" value="1"/>
</dbReference>
<protein>
    <submittedName>
        <fullName evidence="5">DUF86 domain-containing protein</fullName>
    </submittedName>
</protein>
<name>A0A7C8KRD5_9BACI</name>
<accession>A0A7C8KRD5</accession>
<proteinExistence type="inferred from homology"/>
<evidence type="ECO:0000256" key="4">
    <source>
        <dbReference type="ARBA" id="ARBA00024207"/>
    </source>
</evidence>
<keyword evidence="6" id="KW-1185">Reference proteome</keyword>
<dbReference type="Gene3D" id="1.20.120.580">
    <property type="entry name" value="bsu32300-like"/>
    <property type="match status" value="1"/>
</dbReference>
<comment type="caution">
    <text evidence="5">The sequence shown here is derived from an EMBL/GenBank/DDBJ whole genome shotgun (WGS) entry which is preliminary data.</text>
</comment>
<dbReference type="RefSeq" id="WP_153404195.1">
    <property type="nucleotide sequence ID" value="NZ_ML762432.1"/>
</dbReference>
<dbReference type="InterPro" id="IPR008201">
    <property type="entry name" value="HepT-like"/>
</dbReference>
<evidence type="ECO:0000256" key="1">
    <source>
        <dbReference type="ARBA" id="ARBA00022649"/>
    </source>
</evidence>
<organism evidence="5 6">
    <name type="scientific">Gracilibacillus oryzae</name>
    <dbReference type="NCBI Taxonomy" id="1672701"/>
    <lineage>
        <taxon>Bacteria</taxon>
        <taxon>Bacillati</taxon>
        <taxon>Bacillota</taxon>
        <taxon>Bacilli</taxon>
        <taxon>Bacillales</taxon>
        <taxon>Bacillaceae</taxon>
        <taxon>Gracilibacillus</taxon>
    </lineage>
</organism>
<dbReference type="InterPro" id="IPR037038">
    <property type="entry name" value="HepT-like_sf"/>
</dbReference>
<keyword evidence="1" id="KW-1277">Toxin-antitoxin system</keyword>
<sequence length="144" mass="16894">MYFVDMNSLIHKLNFFDNKLKLYHQVKMDTEVDKLGLERLTHVLIESFLDIGNMMIDGFVMRDPGSYADIITILVDENVLKKEDEEAYQALINIRKDLVSNYENVDHQSIQHILDKYFQVFEQFSKDIKSYLATEMGVANTFTE</sequence>
<dbReference type="InterPro" id="IPR052379">
    <property type="entry name" value="Type_VII_TA_RNase"/>
</dbReference>
<evidence type="ECO:0000313" key="6">
    <source>
        <dbReference type="Proteomes" id="UP000480246"/>
    </source>
</evidence>
<gene>
    <name evidence="5" type="ORF">F9U64_13095</name>
</gene>
<evidence type="ECO:0000256" key="2">
    <source>
        <dbReference type="ARBA" id="ARBA00022722"/>
    </source>
</evidence>
<evidence type="ECO:0000313" key="5">
    <source>
        <dbReference type="EMBL" id="KAB8131793.1"/>
    </source>
</evidence>
<evidence type="ECO:0000256" key="3">
    <source>
        <dbReference type="ARBA" id="ARBA00022801"/>
    </source>
</evidence>
<comment type="similarity">
    <text evidence="4">Belongs to the HepT RNase toxin family.</text>
</comment>
<dbReference type="GO" id="GO:0016787">
    <property type="term" value="F:hydrolase activity"/>
    <property type="evidence" value="ECO:0007669"/>
    <property type="project" value="UniProtKB-KW"/>
</dbReference>
<dbReference type="GO" id="GO:0110001">
    <property type="term" value="C:toxin-antitoxin complex"/>
    <property type="evidence" value="ECO:0007669"/>
    <property type="project" value="InterPro"/>
</dbReference>
<keyword evidence="3" id="KW-0378">Hydrolase</keyword>
<dbReference type="OrthoDB" id="2375467at2"/>